<organism evidence="1 2">
    <name type="scientific">Eumeta variegata</name>
    <name type="common">Bagworm moth</name>
    <name type="synonym">Eumeta japonica</name>
    <dbReference type="NCBI Taxonomy" id="151549"/>
    <lineage>
        <taxon>Eukaryota</taxon>
        <taxon>Metazoa</taxon>
        <taxon>Ecdysozoa</taxon>
        <taxon>Arthropoda</taxon>
        <taxon>Hexapoda</taxon>
        <taxon>Insecta</taxon>
        <taxon>Pterygota</taxon>
        <taxon>Neoptera</taxon>
        <taxon>Endopterygota</taxon>
        <taxon>Lepidoptera</taxon>
        <taxon>Glossata</taxon>
        <taxon>Ditrysia</taxon>
        <taxon>Tineoidea</taxon>
        <taxon>Psychidae</taxon>
        <taxon>Oiketicinae</taxon>
        <taxon>Eumeta</taxon>
    </lineage>
</organism>
<dbReference type="EMBL" id="BGZK01002570">
    <property type="protein sequence ID" value="GBP94984.1"/>
    <property type="molecule type" value="Genomic_DNA"/>
</dbReference>
<dbReference type="OrthoDB" id="10017160at2759"/>
<dbReference type="AlphaFoldDB" id="A0A4C2A701"/>
<comment type="caution">
    <text evidence="1">The sequence shown here is derived from an EMBL/GenBank/DDBJ whole genome shotgun (WGS) entry which is preliminary data.</text>
</comment>
<accession>A0A4C2A701</accession>
<keyword evidence="2" id="KW-1185">Reference proteome</keyword>
<reference evidence="1 2" key="1">
    <citation type="journal article" date="2019" name="Commun. Biol.">
        <title>The bagworm genome reveals a unique fibroin gene that provides high tensile strength.</title>
        <authorList>
            <person name="Kono N."/>
            <person name="Nakamura H."/>
            <person name="Ohtoshi R."/>
            <person name="Tomita M."/>
            <person name="Numata K."/>
            <person name="Arakawa K."/>
        </authorList>
    </citation>
    <scope>NUCLEOTIDE SEQUENCE [LARGE SCALE GENOMIC DNA]</scope>
</reference>
<dbReference type="Proteomes" id="UP000299102">
    <property type="component" value="Unassembled WGS sequence"/>
</dbReference>
<dbReference type="GO" id="GO:0003676">
    <property type="term" value="F:nucleic acid binding"/>
    <property type="evidence" value="ECO:0007669"/>
    <property type="project" value="InterPro"/>
</dbReference>
<dbReference type="InterPro" id="IPR036397">
    <property type="entry name" value="RNaseH_sf"/>
</dbReference>
<dbReference type="Gene3D" id="3.30.420.10">
    <property type="entry name" value="Ribonuclease H-like superfamily/Ribonuclease H"/>
    <property type="match status" value="1"/>
</dbReference>
<sequence length="113" mass="13340">MPLENRKTVNLEWYMTICLPEVFEEIIKNDQQRRIILHHDNTSCHTSAETIRFSEGQKIELTSHPPYGPDLAPNDFYLFPSVNYVINVFQAAKRPSMRVLEIPQSEWKKCYKN</sequence>
<proteinExistence type="predicted"/>
<protein>
    <submittedName>
        <fullName evidence="1">Mariner Mos1 transposase</fullName>
    </submittedName>
</protein>
<name>A0A4C2A701_EUMVA</name>
<evidence type="ECO:0000313" key="1">
    <source>
        <dbReference type="EMBL" id="GBP94984.1"/>
    </source>
</evidence>
<gene>
    <name evidence="1" type="ORF">EVAR_66404_1</name>
</gene>
<evidence type="ECO:0000313" key="2">
    <source>
        <dbReference type="Proteomes" id="UP000299102"/>
    </source>
</evidence>
<dbReference type="STRING" id="151549.A0A4C2A701"/>